<dbReference type="InterPro" id="IPR036938">
    <property type="entry name" value="PAP2/HPO_sf"/>
</dbReference>
<feature type="domain" description="Phosphatidic acid phosphatase type 2/haloperoxidase" evidence="2">
    <location>
        <begin position="110"/>
        <end position="223"/>
    </location>
</feature>
<evidence type="ECO:0000313" key="4">
    <source>
        <dbReference type="Proteomes" id="UP000242763"/>
    </source>
</evidence>
<keyword evidence="1" id="KW-0812">Transmembrane</keyword>
<protein>
    <submittedName>
        <fullName evidence="3">Undecaprenyl-diphosphatase</fullName>
    </submittedName>
</protein>
<dbReference type="SMART" id="SM00014">
    <property type="entry name" value="acidPPc"/>
    <property type="match status" value="1"/>
</dbReference>
<dbReference type="Pfam" id="PF01569">
    <property type="entry name" value="PAP2"/>
    <property type="match status" value="1"/>
</dbReference>
<accession>A0A1I3RQ44</accession>
<sequence>MPATRFSDLVRGMRDLRIATVPVLLMALLAGGIYTFVAVANDVSENELQRFDNGLLLLFRQPGDVSAPIGPSWVAQSVVEITTLGGYPVLVTLVTAIAGFLLVYRKFGPAIFMVAAIVSGTGVSHLLKIVYDRPRPDIVDHLVATHTASFPSGHATMSAVVYLTLATMIVRLVDDVAVRIYVILMAVLLTFMVGMSRIYLGVHWPSDVIAGWALGTAWACLSWLAVTALRALRARG</sequence>
<dbReference type="PANTHER" id="PTHR14969">
    <property type="entry name" value="SPHINGOSINE-1-PHOSPHATE PHOSPHOHYDROLASE"/>
    <property type="match status" value="1"/>
</dbReference>
<gene>
    <name evidence="3" type="ORF">SAMN03080618_03101</name>
</gene>
<dbReference type="STRING" id="1121003.SAMN03080618_03101"/>
<dbReference type="SUPFAM" id="SSF48317">
    <property type="entry name" value="Acid phosphatase/Vanadium-dependent haloperoxidase"/>
    <property type="match status" value="1"/>
</dbReference>
<feature type="transmembrane region" description="Helical" evidence="1">
    <location>
        <begin position="212"/>
        <end position="232"/>
    </location>
</feature>
<feature type="transmembrane region" description="Helical" evidence="1">
    <location>
        <begin position="84"/>
        <end position="104"/>
    </location>
</feature>
<keyword evidence="1" id="KW-0472">Membrane</keyword>
<feature type="transmembrane region" description="Helical" evidence="1">
    <location>
        <begin position="21"/>
        <end position="40"/>
    </location>
</feature>
<dbReference type="OrthoDB" id="9801622at2"/>
<feature type="transmembrane region" description="Helical" evidence="1">
    <location>
        <begin position="151"/>
        <end position="173"/>
    </location>
</feature>
<dbReference type="PANTHER" id="PTHR14969:SF13">
    <property type="entry name" value="AT30094P"/>
    <property type="match status" value="1"/>
</dbReference>
<proteinExistence type="predicted"/>
<dbReference type="CDD" id="cd03392">
    <property type="entry name" value="PAP2_like_2"/>
    <property type="match status" value="1"/>
</dbReference>
<dbReference type="EMBL" id="FORF01000022">
    <property type="protein sequence ID" value="SFJ48170.1"/>
    <property type="molecule type" value="Genomic_DNA"/>
</dbReference>
<reference evidence="4" key="1">
    <citation type="submission" date="2016-10" db="EMBL/GenBank/DDBJ databases">
        <authorList>
            <person name="Varghese N."/>
            <person name="Submissions S."/>
        </authorList>
    </citation>
    <scope>NUCLEOTIDE SEQUENCE [LARGE SCALE GENOMIC DNA]</scope>
    <source>
        <strain evidence="4">DSM 21857</strain>
    </source>
</reference>
<evidence type="ECO:0000313" key="3">
    <source>
        <dbReference type="EMBL" id="SFJ48170.1"/>
    </source>
</evidence>
<feature type="transmembrane region" description="Helical" evidence="1">
    <location>
        <begin position="111"/>
        <end position="131"/>
    </location>
</feature>
<dbReference type="InterPro" id="IPR000326">
    <property type="entry name" value="PAP2/HPO"/>
</dbReference>
<dbReference type="RefSeq" id="WP_091524185.1">
    <property type="nucleotide sequence ID" value="NZ_FORF01000022.1"/>
</dbReference>
<keyword evidence="4" id="KW-1185">Reference proteome</keyword>
<evidence type="ECO:0000256" key="1">
    <source>
        <dbReference type="SAM" id="Phobius"/>
    </source>
</evidence>
<dbReference type="Proteomes" id="UP000242763">
    <property type="component" value="Unassembled WGS sequence"/>
</dbReference>
<name>A0A1I3RQ44_9HYPH</name>
<keyword evidence="1" id="KW-1133">Transmembrane helix</keyword>
<organism evidence="3 4">
    <name type="scientific">Aquamicrobium aerolatum DSM 21857</name>
    <dbReference type="NCBI Taxonomy" id="1121003"/>
    <lineage>
        <taxon>Bacteria</taxon>
        <taxon>Pseudomonadati</taxon>
        <taxon>Pseudomonadota</taxon>
        <taxon>Alphaproteobacteria</taxon>
        <taxon>Hyphomicrobiales</taxon>
        <taxon>Phyllobacteriaceae</taxon>
        <taxon>Aerobium</taxon>
    </lineage>
</organism>
<dbReference type="AlphaFoldDB" id="A0A1I3RQ44"/>
<dbReference type="Gene3D" id="1.20.144.10">
    <property type="entry name" value="Phosphatidic acid phosphatase type 2/haloperoxidase"/>
    <property type="match status" value="2"/>
</dbReference>
<feature type="transmembrane region" description="Helical" evidence="1">
    <location>
        <begin position="180"/>
        <end position="200"/>
    </location>
</feature>
<evidence type="ECO:0000259" key="2">
    <source>
        <dbReference type="SMART" id="SM00014"/>
    </source>
</evidence>